<feature type="chain" id="PRO_5010379617" evidence="1">
    <location>
        <begin position="30"/>
        <end position="258"/>
    </location>
</feature>
<keyword evidence="1" id="KW-0732">Signal</keyword>
<dbReference type="EMBL" id="MIPT01000001">
    <property type="protein sequence ID" value="OHT18974.1"/>
    <property type="molecule type" value="Genomic_DNA"/>
</dbReference>
<reference evidence="3 4" key="1">
    <citation type="submission" date="2016-09" db="EMBL/GenBank/DDBJ databases">
        <title>Metabolic pathway, cell adaptation mechanisms and a novel monoxygenase revealed through proteogenomic-transcription analysis of a Sphingomonas haloaromaticamans strain degrading the fungicide ortho-phenylphenol.</title>
        <authorList>
            <person name="Perruchon C."/>
            <person name="Papadopoulou E.S."/>
            <person name="Rousidou C."/>
            <person name="Vasileiadis S."/>
            <person name="Tanou G."/>
            <person name="Amoutzias G."/>
            <person name="Molassiotis A."/>
            <person name="Karpouzas D.G."/>
        </authorList>
    </citation>
    <scope>NUCLEOTIDE SEQUENCE [LARGE SCALE GENOMIC DNA]</scope>
    <source>
        <strain evidence="3 4">P3</strain>
    </source>
</reference>
<keyword evidence="4" id="KW-1185">Reference proteome</keyword>
<dbReference type="AlphaFoldDB" id="A0A1S1HA28"/>
<dbReference type="Pfam" id="PF04170">
    <property type="entry name" value="NlpE"/>
    <property type="match status" value="1"/>
</dbReference>
<dbReference type="PROSITE" id="PS51257">
    <property type="entry name" value="PROKAR_LIPOPROTEIN"/>
    <property type="match status" value="1"/>
</dbReference>
<keyword evidence="3" id="KW-0449">Lipoprotein</keyword>
<name>A0A1S1HA28_9SPHN</name>
<dbReference type="PANTHER" id="PTHR35535">
    <property type="entry name" value="HEAT SHOCK PROTEIN HSLJ"/>
    <property type="match status" value="1"/>
</dbReference>
<dbReference type="Pfam" id="PF03724">
    <property type="entry name" value="META"/>
    <property type="match status" value="1"/>
</dbReference>
<sequence length="258" mass="27743">MKVRIGTAIALSLILLAGGCAPQAGPAGASPPDAHDARNSLDWAGAYRGVLPCADCEGIETVVTLGQDGRFREEVKYLGKGDGKVLTREGAFQWNDAGNVVTLEGDGPARYFVGENRITRLARDGSRITGGLADRYGLEKMAGHLTETYWKLVELNGRPVPRLEREPYLILKAEGGRVNGFGGCNSFSGSYTVDEAASRISFGQVASTMMACVSGMDVEQAFHRVLGQADNYSLNGDHLTLNRARMAPLARFEAVYLR</sequence>
<comment type="caution">
    <text evidence="3">The sequence shown here is derived from an EMBL/GenBank/DDBJ whole genome shotgun (WGS) entry which is preliminary data.</text>
</comment>
<evidence type="ECO:0000313" key="4">
    <source>
        <dbReference type="Proteomes" id="UP000179467"/>
    </source>
</evidence>
<dbReference type="InterPro" id="IPR005184">
    <property type="entry name" value="DUF306_Meta_HslJ"/>
</dbReference>
<dbReference type="Gene3D" id="2.40.128.640">
    <property type="match status" value="1"/>
</dbReference>
<dbReference type="OrthoDB" id="148878at2"/>
<dbReference type="InterPro" id="IPR053147">
    <property type="entry name" value="Hsp_HslJ-like"/>
</dbReference>
<protein>
    <submittedName>
        <fullName evidence="3">Lipoprotein involved with copper homeostasis and adhesion</fullName>
    </submittedName>
</protein>
<accession>A0A1S1HA28</accession>
<feature type="signal peptide" evidence="1">
    <location>
        <begin position="1"/>
        <end position="29"/>
    </location>
</feature>
<feature type="domain" description="DUF306" evidence="2">
    <location>
        <begin position="144"/>
        <end position="253"/>
    </location>
</feature>
<gene>
    <name evidence="3" type="ORF">BHE75_00954</name>
</gene>
<dbReference type="RefSeq" id="WP_070932743.1">
    <property type="nucleotide sequence ID" value="NZ_MIPT01000001.1"/>
</dbReference>
<evidence type="ECO:0000256" key="1">
    <source>
        <dbReference type="SAM" id="SignalP"/>
    </source>
</evidence>
<dbReference type="InterPro" id="IPR007298">
    <property type="entry name" value="Cu-R_lipoprotein_NlpE"/>
</dbReference>
<evidence type="ECO:0000313" key="3">
    <source>
        <dbReference type="EMBL" id="OHT18974.1"/>
    </source>
</evidence>
<dbReference type="PANTHER" id="PTHR35535:SF1">
    <property type="entry name" value="HEAT SHOCK PROTEIN HSLJ"/>
    <property type="match status" value="1"/>
</dbReference>
<dbReference type="Proteomes" id="UP000179467">
    <property type="component" value="Unassembled WGS sequence"/>
</dbReference>
<proteinExistence type="predicted"/>
<dbReference type="Gene3D" id="2.40.128.270">
    <property type="match status" value="1"/>
</dbReference>
<evidence type="ECO:0000259" key="2">
    <source>
        <dbReference type="Pfam" id="PF03724"/>
    </source>
</evidence>
<organism evidence="3 4">
    <name type="scientific">Edaphosphingomonas haloaromaticamans</name>
    <dbReference type="NCBI Taxonomy" id="653954"/>
    <lineage>
        <taxon>Bacteria</taxon>
        <taxon>Pseudomonadati</taxon>
        <taxon>Pseudomonadota</taxon>
        <taxon>Alphaproteobacteria</taxon>
        <taxon>Sphingomonadales</taxon>
        <taxon>Rhizorhabdaceae</taxon>
        <taxon>Edaphosphingomonas</taxon>
    </lineage>
</organism>
<dbReference type="InterPro" id="IPR038670">
    <property type="entry name" value="HslJ-like_sf"/>
</dbReference>